<dbReference type="SMART" id="SM00586">
    <property type="entry name" value="ZnF_DBF"/>
    <property type="match status" value="1"/>
</dbReference>
<gene>
    <name evidence="13" type="ORF">D4764_10G0002540</name>
</gene>
<dbReference type="InterPro" id="IPR051590">
    <property type="entry name" value="Replication_Regulatory_Kinase"/>
</dbReference>
<dbReference type="PANTHER" id="PTHR15375:SF22">
    <property type="entry name" value="PROTEIN DBF4 HOMOLOG A"/>
    <property type="match status" value="1"/>
</dbReference>
<evidence type="ECO:0000256" key="6">
    <source>
        <dbReference type="ARBA" id="ARBA00022833"/>
    </source>
</evidence>
<dbReference type="GO" id="GO:0010571">
    <property type="term" value="P:positive regulation of nuclear cell cycle DNA replication"/>
    <property type="evidence" value="ECO:0007669"/>
    <property type="project" value="TreeGrafter"/>
</dbReference>
<evidence type="ECO:0000256" key="11">
    <source>
        <dbReference type="SAM" id="MobiDB-lite"/>
    </source>
</evidence>
<feature type="region of interest" description="Disordered" evidence="11">
    <location>
        <begin position="100"/>
        <end position="138"/>
    </location>
</feature>
<keyword evidence="5 10" id="KW-0863">Zinc-finger</keyword>
<dbReference type="PROSITE" id="PS51265">
    <property type="entry name" value="ZF_DBF4"/>
    <property type="match status" value="1"/>
</dbReference>
<feature type="compositionally biased region" description="Basic residues" evidence="11">
    <location>
        <begin position="1"/>
        <end position="11"/>
    </location>
</feature>
<evidence type="ECO:0000256" key="9">
    <source>
        <dbReference type="ARBA" id="ARBA00040397"/>
    </source>
</evidence>
<dbReference type="Pfam" id="PF07535">
    <property type="entry name" value="zf-DBF"/>
    <property type="match status" value="1"/>
</dbReference>
<evidence type="ECO:0000259" key="12">
    <source>
        <dbReference type="PROSITE" id="PS51265"/>
    </source>
</evidence>
<evidence type="ECO:0000256" key="4">
    <source>
        <dbReference type="ARBA" id="ARBA00022737"/>
    </source>
</evidence>
<dbReference type="InterPro" id="IPR006572">
    <property type="entry name" value="Znf_DBF"/>
</dbReference>
<proteinExistence type="predicted"/>
<evidence type="ECO:0000313" key="13">
    <source>
        <dbReference type="EMBL" id="TWW79224.1"/>
    </source>
</evidence>
<feature type="compositionally biased region" description="Low complexity" evidence="11">
    <location>
        <begin position="20"/>
        <end position="36"/>
    </location>
</feature>
<reference evidence="13 14" key="1">
    <citation type="submission" date="2019-04" db="EMBL/GenBank/DDBJ databases">
        <title>Chromosome genome assembly for Takifugu flavidus.</title>
        <authorList>
            <person name="Xiao S."/>
        </authorList>
    </citation>
    <scope>NUCLEOTIDE SEQUENCE [LARGE SCALE GENOMIC DNA]</scope>
    <source>
        <strain evidence="13">HTHZ2018</strain>
        <tissue evidence="13">Muscle</tissue>
    </source>
</reference>
<organism evidence="13 14">
    <name type="scientific">Takifugu flavidus</name>
    <name type="common">sansaifugu</name>
    <dbReference type="NCBI Taxonomy" id="433684"/>
    <lineage>
        <taxon>Eukaryota</taxon>
        <taxon>Metazoa</taxon>
        <taxon>Chordata</taxon>
        <taxon>Craniata</taxon>
        <taxon>Vertebrata</taxon>
        <taxon>Euteleostomi</taxon>
        <taxon>Actinopterygii</taxon>
        <taxon>Neopterygii</taxon>
        <taxon>Teleostei</taxon>
        <taxon>Neoteleostei</taxon>
        <taxon>Acanthomorphata</taxon>
        <taxon>Eupercaria</taxon>
        <taxon>Tetraodontiformes</taxon>
        <taxon>Tetradontoidea</taxon>
        <taxon>Tetraodontidae</taxon>
        <taxon>Takifugu</taxon>
    </lineage>
</organism>
<keyword evidence="8" id="KW-0131">Cell cycle</keyword>
<comment type="caution">
    <text evidence="13">The sequence shown here is derived from an EMBL/GenBank/DDBJ whole genome shotgun (WGS) entry which is preliminary data.</text>
</comment>
<dbReference type="Gene3D" id="2.10.50.40">
    <property type="match status" value="1"/>
</dbReference>
<comment type="subcellular location">
    <subcellularLocation>
        <location evidence="1">Nucleus</location>
    </subcellularLocation>
</comment>
<dbReference type="InterPro" id="IPR038545">
    <property type="entry name" value="Znf_DBF_sf"/>
</dbReference>
<protein>
    <recommendedName>
        <fullName evidence="9">Protein DBF4 homolog A</fullName>
    </recommendedName>
</protein>
<keyword evidence="6" id="KW-0862">Zinc</keyword>
<feature type="region of interest" description="Disordered" evidence="11">
    <location>
        <begin position="1"/>
        <end position="36"/>
    </location>
</feature>
<evidence type="ECO:0000256" key="10">
    <source>
        <dbReference type="PROSITE-ProRule" id="PRU00600"/>
    </source>
</evidence>
<dbReference type="GO" id="GO:0008270">
    <property type="term" value="F:zinc ion binding"/>
    <property type="evidence" value="ECO:0007669"/>
    <property type="project" value="UniProtKB-KW"/>
</dbReference>
<feature type="region of interest" description="Disordered" evidence="11">
    <location>
        <begin position="269"/>
        <end position="300"/>
    </location>
</feature>
<dbReference type="GO" id="GO:1901987">
    <property type="term" value="P:regulation of cell cycle phase transition"/>
    <property type="evidence" value="ECO:0007669"/>
    <property type="project" value="TreeGrafter"/>
</dbReference>
<dbReference type="Proteomes" id="UP000324091">
    <property type="component" value="Chromosome 10"/>
</dbReference>
<dbReference type="FunFam" id="6.10.250.3410:FF:000001">
    <property type="entry name" value="Protein DBF4 homolog A"/>
    <property type="match status" value="1"/>
</dbReference>
<evidence type="ECO:0000256" key="8">
    <source>
        <dbReference type="ARBA" id="ARBA00023306"/>
    </source>
</evidence>
<name>A0A5C6PHB1_9TELE</name>
<dbReference type="GO" id="GO:0043539">
    <property type="term" value="F:protein serine/threonine kinase activator activity"/>
    <property type="evidence" value="ECO:0007669"/>
    <property type="project" value="TreeGrafter"/>
</dbReference>
<feature type="compositionally biased region" description="Polar residues" evidence="11">
    <location>
        <begin position="420"/>
        <end position="451"/>
    </location>
</feature>
<evidence type="ECO:0000256" key="5">
    <source>
        <dbReference type="ARBA" id="ARBA00022771"/>
    </source>
</evidence>
<feature type="region of interest" description="Disordered" evidence="11">
    <location>
        <begin position="384"/>
        <end position="492"/>
    </location>
</feature>
<dbReference type="PANTHER" id="PTHR15375">
    <property type="entry name" value="ACTIVATOR OF S-PHASE KINASE-RELATED"/>
    <property type="match status" value="1"/>
</dbReference>
<keyword evidence="2" id="KW-0597">Phosphoprotein</keyword>
<dbReference type="Gene3D" id="6.10.250.3410">
    <property type="entry name" value="DBF zinc finger"/>
    <property type="match status" value="1"/>
</dbReference>
<keyword evidence="4" id="KW-0677">Repeat</keyword>
<feature type="domain" description="DBF4-type" evidence="12">
    <location>
        <begin position="297"/>
        <end position="345"/>
    </location>
</feature>
<evidence type="ECO:0000313" key="14">
    <source>
        <dbReference type="Proteomes" id="UP000324091"/>
    </source>
</evidence>
<sequence>MKTKRTYRRTGRNCQGKHISSGSKTAAAAASQAKPSPLGSSHIKLLIGKIFYLDLPSNASTESLERDIKELGGTVEKFFSKDIKYLVSNKKEARYVNGLRQTCPVPSPDSGQSSPHPGSNPHKPCSHGDNVKGRSLNPTDAFVASRGKSLVDRVVNEQERVHTSKILSNALEWGVKIIYVDDLRAYIQKKKKGVSSQYPATVADRANVNVELAAKQPFQKCKGGRITKPFVKVEDSSRHYRPIYITLPNMPQFNLRGLPPCSPFLADDKDSPGERPYPHRGVKASGSEGKAQNGRKKKRSGGYCECCMVKYENVTRHLLSDCHQAFCKGDQYAVLDKVISRMHFNFSSVLKQVEWSSCGASSVPKQRHKEDFCLAETVDRHQWSSSEGPCVGQDSKMAPFPAAAAPNRGGEEEKSDDTGTDGSRSKSSGLKQMCGQDSPTSHTPKSSQPQMEATLPPGFNVRTDHQETTEEFAGKNLPKMEELSIPTQTFSPVRKIKRKSRVYKRKRQKFESHVCVKPSVTNDDSKLKLWEIFESSDGMDVEFQGFKGLKQGN</sequence>
<keyword evidence="7" id="KW-0539">Nucleus</keyword>
<evidence type="ECO:0000256" key="7">
    <source>
        <dbReference type="ARBA" id="ARBA00023242"/>
    </source>
</evidence>
<keyword evidence="3" id="KW-0479">Metal-binding</keyword>
<evidence type="ECO:0000256" key="1">
    <source>
        <dbReference type="ARBA" id="ARBA00004123"/>
    </source>
</evidence>
<dbReference type="EMBL" id="RHFK02000002">
    <property type="protein sequence ID" value="TWW79224.1"/>
    <property type="molecule type" value="Genomic_DNA"/>
</dbReference>
<evidence type="ECO:0000256" key="3">
    <source>
        <dbReference type="ARBA" id="ARBA00022723"/>
    </source>
</evidence>
<dbReference type="GO" id="GO:0031431">
    <property type="term" value="C:Dbf4-dependent protein kinase complex"/>
    <property type="evidence" value="ECO:0007669"/>
    <property type="project" value="TreeGrafter"/>
</dbReference>
<evidence type="ECO:0000256" key="2">
    <source>
        <dbReference type="ARBA" id="ARBA00022553"/>
    </source>
</evidence>
<keyword evidence="14" id="KW-1185">Reference proteome</keyword>
<dbReference type="GO" id="GO:0003676">
    <property type="term" value="F:nucleic acid binding"/>
    <property type="evidence" value="ECO:0007669"/>
    <property type="project" value="InterPro"/>
</dbReference>
<dbReference type="AlphaFoldDB" id="A0A5C6PHB1"/>
<accession>A0A5C6PHB1</accession>